<keyword evidence="1" id="KW-0472">Membrane</keyword>
<feature type="transmembrane region" description="Helical" evidence="1">
    <location>
        <begin position="50"/>
        <end position="69"/>
    </location>
</feature>
<keyword evidence="1" id="KW-0812">Transmembrane</keyword>
<dbReference type="Proteomes" id="UP001231362">
    <property type="component" value="Unassembled WGS sequence"/>
</dbReference>
<proteinExistence type="predicted"/>
<dbReference type="RefSeq" id="WP_307150983.1">
    <property type="nucleotide sequence ID" value="NZ_JAUSTU010000012.1"/>
</dbReference>
<accession>A0ABT9V6A4</accession>
<keyword evidence="3" id="KW-1185">Reference proteome</keyword>
<sequence length="70" mass="8134">MVAETEYINNPIAFLAGIIFILISLFLFYLESRRNKENSKFLFIVNNWEAFGLLILGLVLVFFVISNIIF</sequence>
<gene>
    <name evidence="2" type="ORF">J2S07_002798</name>
</gene>
<protein>
    <submittedName>
        <fullName evidence="2">Uncharacterized protein</fullName>
    </submittedName>
</protein>
<dbReference type="EMBL" id="JAUSTU010000012">
    <property type="protein sequence ID" value="MDQ0156478.1"/>
    <property type="molecule type" value="Genomic_DNA"/>
</dbReference>
<reference evidence="2 3" key="1">
    <citation type="submission" date="2023-07" db="EMBL/GenBank/DDBJ databases">
        <title>Genomic Encyclopedia of Type Strains, Phase IV (KMG-IV): sequencing the most valuable type-strain genomes for metagenomic binning, comparative biology and taxonomic classification.</title>
        <authorList>
            <person name="Goeker M."/>
        </authorList>
    </citation>
    <scope>NUCLEOTIDE SEQUENCE [LARGE SCALE GENOMIC DNA]</scope>
    <source>
        <strain evidence="2 3">DSM 23948</strain>
    </source>
</reference>
<dbReference type="Pfam" id="PF10966">
    <property type="entry name" value="DUF2768"/>
    <property type="match status" value="1"/>
</dbReference>
<keyword evidence="1" id="KW-1133">Transmembrane helix</keyword>
<comment type="caution">
    <text evidence="2">The sequence shown here is derived from an EMBL/GenBank/DDBJ whole genome shotgun (WGS) entry which is preliminary data.</text>
</comment>
<evidence type="ECO:0000313" key="2">
    <source>
        <dbReference type="EMBL" id="MDQ0156478.1"/>
    </source>
</evidence>
<evidence type="ECO:0000256" key="1">
    <source>
        <dbReference type="SAM" id="Phobius"/>
    </source>
</evidence>
<organism evidence="2 3">
    <name type="scientific">Anoxybacillus andreesenii</name>
    <dbReference type="NCBI Taxonomy" id="1325932"/>
    <lineage>
        <taxon>Bacteria</taxon>
        <taxon>Bacillati</taxon>
        <taxon>Bacillota</taxon>
        <taxon>Bacilli</taxon>
        <taxon>Bacillales</taxon>
        <taxon>Anoxybacillaceae</taxon>
        <taxon>Anoxybacillus</taxon>
    </lineage>
</organism>
<name>A0ABT9V6A4_9BACL</name>
<dbReference type="InterPro" id="IPR020076">
    <property type="entry name" value="DUF2768"/>
</dbReference>
<evidence type="ECO:0000313" key="3">
    <source>
        <dbReference type="Proteomes" id="UP001231362"/>
    </source>
</evidence>
<feature type="transmembrane region" description="Helical" evidence="1">
    <location>
        <begin position="12"/>
        <end position="30"/>
    </location>
</feature>